<dbReference type="PANTHER" id="PTHR43248:SF29">
    <property type="entry name" value="TRIPEPTIDYL AMINOPEPTIDASE"/>
    <property type="match status" value="1"/>
</dbReference>
<sequence length="519" mass="55203">MNRSRVLCAAAALIVAVAGPIAAVTPAAASPADPPPGGLPGVAVPTLAWAACTDDAAYQCAAAPVPLDYRRPALGTVTLRLRRAPSTDPAKRIGTLFLHAGGPGGSGYGWVSSYATSSPAEIREKFDIVGYDARGVQRSTPTLSCVDTPTYREQWAQTSSTPNASSFDTALRLATEFDAACQANSGELLPYVGAEYQARDLDLLRAAVGDPKITLFAESYATYVGTVYLNLFPKRTRAVVLDAGYDPQRYALDPYAYDYGQYRSTESAMFRFLDWCAATPAQCEFAAAVPGSTKDSLAARIKAIMSSLDADPIRDADGKVIVNGPTMLSELTFRLNSGTRRWMALGADLRAAEGRTGSLMYVIPDSDTRFNAANVAVECADRVYPDSVPLLRARLARAAADAPLTGPGMAYGPPAYDQTHAPACMRWPAERRSRYTGPYHGRGSAPVLVVGNTGDPDTPYQDSVTLADTLVNGHLLTWQGEGHTARRKSLCAEGHMYAYLLELTVPPAGTTCTDAPIPA</sequence>
<comment type="similarity">
    <text evidence="1">Belongs to the peptidase S33 family.</text>
</comment>
<dbReference type="InterPro" id="IPR013595">
    <property type="entry name" value="Pept_S33_TAP-like_C"/>
</dbReference>
<dbReference type="GO" id="GO:0016787">
    <property type="term" value="F:hydrolase activity"/>
    <property type="evidence" value="ECO:0007669"/>
    <property type="project" value="UniProtKB-KW"/>
</dbReference>
<evidence type="ECO:0000313" key="8">
    <source>
        <dbReference type="Proteomes" id="UP000619260"/>
    </source>
</evidence>
<dbReference type="PANTHER" id="PTHR43248">
    <property type="entry name" value="2-SUCCINYL-6-HYDROXY-2,4-CYCLOHEXADIENE-1-CARBOXYLATE SYNTHASE"/>
    <property type="match status" value="1"/>
</dbReference>
<reference evidence="7" key="1">
    <citation type="submission" date="2021-01" db="EMBL/GenBank/DDBJ databases">
        <title>Whole genome shotgun sequence of Virgisporangium aliadipatigenens NBRC 105644.</title>
        <authorList>
            <person name="Komaki H."/>
            <person name="Tamura T."/>
        </authorList>
    </citation>
    <scope>NUCLEOTIDE SEQUENCE</scope>
    <source>
        <strain evidence="7">NBRC 105644</strain>
    </source>
</reference>
<dbReference type="SUPFAM" id="SSF53474">
    <property type="entry name" value="alpha/beta-Hydrolases"/>
    <property type="match status" value="1"/>
</dbReference>
<accession>A0A8J4DS74</accession>
<protein>
    <submittedName>
        <fullName evidence="7">Proteinase</fullName>
    </submittedName>
</protein>
<feature type="domain" description="AB hydrolase-1" evidence="5">
    <location>
        <begin position="95"/>
        <end position="244"/>
    </location>
</feature>
<dbReference type="EMBL" id="BOPF01000020">
    <property type="protein sequence ID" value="GIJ48414.1"/>
    <property type="molecule type" value="Genomic_DNA"/>
</dbReference>
<dbReference type="AlphaFoldDB" id="A0A8J4DS74"/>
<dbReference type="InterPro" id="IPR051601">
    <property type="entry name" value="Serine_prot/Carboxylest_S33"/>
</dbReference>
<dbReference type="RefSeq" id="WP_203901899.1">
    <property type="nucleotide sequence ID" value="NZ_BOPF01000020.1"/>
</dbReference>
<dbReference type="Gene3D" id="3.40.50.1820">
    <property type="entry name" value="alpha/beta hydrolase"/>
    <property type="match status" value="1"/>
</dbReference>
<comment type="caution">
    <text evidence="7">The sequence shown here is derived from an EMBL/GenBank/DDBJ whole genome shotgun (WGS) entry which is preliminary data.</text>
</comment>
<feature type="chain" id="PRO_5038713790" evidence="4">
    <location>
        <begin position="24"/>
        <end position="519"/>
    </location>
</feature>
<feature type="signal peptide" evidence="4">
    <location>
        <begin position="1"/>
        <end position="23"/>
    </location>
</feature>
<dbReference type="Pfam" id="PF08386">
    <property type="entry name" value="Abhydrolase_4"/>
    <property type="match status" value="1"/>
</dbReference>
<keyword evidence="2 4" id="KW-0732">Signal</keyword>
<dbReference type="Pfam" id="PF00561">
    <property type="entry name" value="Abhydrolase_1"/>
    <property type="match status" value="1"/>
</dbReference>
<evidence type="ECO:0000259" key="5">
    <source>
        <dbReference type="Pfam" id="PF00561"/>
    </source>
</evidence>
<dbReference type="InterPro" id="IPR000073">
    <property type="entry name" value="AB_hydrolase_1"/>
</dbReference>
<gene>
    <name evidence="7" type="ORF">Val02_53000</name>
</gene>
<proteinExistence type="inferred from homology"/>
<name>A0A8J4DS74_9ACTN</name>
<evidence type="ECO:0000256" key="1">
    <source>
        <dbReference type="ARBA" id="ARBA00010088"/>
    </source>
</evidence>
<keyword evidence="3" id="KW-0378">Hydrolase</keyword>
<dbReference type="InterPro" id="IPR029058">
    <property type="entry name" value="AB_hydrolase_fold"/>
</dbReference>
<evidence type="ECO:0000313" key="7">
    <source>
        <dbReference type="EMBL" id="GIJ48414.1"/>
    </source>
</evidence>
<evidence type="ECO:0000256" key="3">
    <source>
        <dbReference type="ARBA" id="ARBA00022801"/>
    </source>
</evidence>
<evidence type="ECO:0000259" key="6">
    <source>
        <dbReference type="Pfam" id="PF08386"/>
    </source>
</evidence>
<dbReference type="Proteomes" id="UP000619260">
    <property type="component" value="Unassembled WGS sequence"/>
</dbReference>
<keyword evidence="8" id="KW-1185">Reference proteome</keyword>
<evidence type="ECO:0000256" key="2">
    <source>
        <dbReference type="ARBA" id="ARBA00022729"/>
    </source>
</evidence>
<organism evidence="7 8">
    <name type="scientific">Virgisporangium aliadipatigenens</name>
    <dbReference type="NCBI Taxonomy" id="741659"/>
    <lineage>
        <taxon>Bacteria</taxon>
        <taxon>Bacillati</taxon>
        <taxon>Actinomycetota</taxon>
        <taxon>Actinomycetes</taxon>
        <taxon>Micromonosporales</taxon>
        <taxon>Micromonosporaceae</taxon>
        <taxon>Virgisporangium</taxon>
    </lineage>
</organism>
<evidence type="ECO:0000256" key="4">
    <source>
        <dbReference type="SAM" id="SignalP"/>
    </source>
</evidence>
<feature type="domain" description="Peptidase S33 tripeptidyl aminopeptidase-like C-terminal" evidence="6">
    <location>
        <begin position="420"/>
        <end position="512"/>
    </location>
</feature>